<dbReference type="PANTHER" id="PTHR10676:SF36">
    <property type="entry name" value="DYNEIN HEAVY CHAIN AT 93AB, ISOFORM C"/>
    <property type="match status" value="1"/>
</dbReference>
<feature type="region of interest" description="Disordered" evidence="2">
    <location>
        <begin position="3654"/>
        <end position="3734"/>
    </location>
</feature>
<proteinExistence type="predicted"/>
<evidence type="ECO:0000259" key="3">
    <source>
        <dbReference type="Pfam" id="PF03028"/>
    </source>
</evidence>
<dbReference type="GO" id="GO:0005930">
    <property type="term" value="C:axoneme"/>
    <property type="evidence" value="ECO:0007669"/>
    <property type="project" value="TreeGrafter"/>
</dbReference>
<evidence type="ECO:0000313" key="5">
    <source>
        <dbReference type="EMBL" id="CAD2087708.1"/>
    </source>
</evidence>
<dbReference type="InterPro" id="IPR042219">
    <property type="entry name" value="AAA_lid_11_sf"/>
</dbReference>
<feature type="coiled-coil region" evidence="1">
    <location>
        <begin position="3877"/>
        <end position="3953"/>
    </location>
</feature>
<reference evidence="5 6" key="1">
    <citation type="submission" date="2020-08" db="EMBL/GenBank/DDBJ databases">
        <authorList>
            <person name="Ramaprasad A."/>
        </authorList>
    </citation>
    <scope>NUCLEOTIDE SEQUENCE [LARGE SCALE GENOMIC DNA]</scope>
</reference>
<accession>A0A6V7RXX4</accession>
<dbReference type="InterPro" id="IPR041658">
    <property type="entry name" value="AAA_lid_11"/>
</dbReference>
<feature type="domain" description="Dynein heavy chain region D6 P-loop" evidence="3">
    <location>
        <begin position="4793"/>
        <end position="4871"/>
    </location>
</feature>
<dbReference type="Gene3D" id="1.10.8.720">
    <property type="entry name" value="Region D6 of dynein motor"/>
    <property type="match status" value="1"/>
</dbReference>
<dbReference type="Pfam" id="PF18198">
    <property type="entry name" value="AAA_lid_11"/>
    <property type="match status" value="1"/>
</dbReference>
<feature type="compositionally biased region" description="Basic and acidic residues" evidence="2">
    <location>
        <begin position="84"/>
        <end position="100"/>
    </location>
</feature>
<feature type="compositionally biased region" description="Basic and acidic residues" evidence="2">
    <location>
        <begin position="118"/>
        <end position="132"/>
    </location>
</feature>
<feature type="domain" description="Dynein heavy chain AAA lid" evidence="4">
    <location>
        <begin position="4905"/>
        <end position="5070"/>
    </location>
</feature>
<dbReference type="GO" id="GO:0030286">
    <property type="term" value="C:dynein complex"/>
    <property type="evidence" value="ECO:0007669"/>
    <property type="project" value="InterPro"/>
</dbReference>
<feature type="coiled-coil region" evidence="1">
    <location>
        <begin position="4084"/>
        <end position="4132"/>
    </location>
</feature>
<keyword evidence="1" id="KW-0175">Coiled coil</keyword>
<feature type="compositionally biased region" description="Polar residues" evidence="2">
    <location>
        <begin position="102"/>
        <end position="117"/>
    </location>
</feature>
<dbReference type="Gene3D" id="1.20.920.20">
    <property type="match status" value="1"/>
</dbReference>
<protein>
    <submittedName>
        <fullName evidence="5">Dynein heavy chain, putative</fullName>
    </submittedName>
</protein>
<dbReference type="VEuPathDB" id="PlasmoDB:PVLDE_0600270"/>
<sequence length="5546" mass="665075">MNDDFECFIKKKITSLLRIRENIFTACMQHGTNKDELNNFFLTSPVNTVLFFVLYKYTYDGDTGDQAVLENSTAQSAEETNNNIEKEEINKSPENKKDIDSQILSNNSTDGTINNQNDESKKTEKTNEKESISNEELQNNTNQNDNKEEITPKSANNNCEGEENADETKKTKCNHYILKMSINNINIDDHEEENLQSSSIQPMTDKKNITTSKHIVYFLKIKNDKIQDNLDEYFNDNYTFGNLHHNYINNFKTYFKIFFIPFFLSLVKENDAFEYLGKEIEHNEKMDNILIKIQNFKKNEIFYNKLYNLNELNENKYLNIIEKEKQENSHYELEWQSTYSDIIINPPNLDTNNFMHQQKDFSNIDDKTIIVNKDCENANIDEINGKNELIPNTYDIINNLPEHIDELNYRENENDIAVEKKEKFIRNKNILSALYYLISYYKQILKVEQMSCNEINTDIIKLKDDGINIDNYLRTIYNLIKNFMLKEQKNYYKKTNDKTHPVYWKERYHRIYNFLEKINSKKFEKIIENIKGKVYNNEMSNEIKSLLKEIESIHIESFEMIKFSKLLENSFETLRHSNINKMKNGIKLVIRKIKNIWLSSNYFRKEEIIIAFFLKLSEIIFEFIHFLAIKVKKINNPKSIKKNMSKCIDILKFYEKEFIYAKLDIEIIDIRKNWYFDKNLIFKNIRHLQHVLATLHTVYSEIIYFTDLCLLKLKKLVNNKKIMNSIMVEVNKLYEPFNGVLKNIYQYDDESIMQLMKNLNEQCLNIEKKCIKIISMQFSNLRDTKSTYLLVEKFQNLKKNYKIDRLLIKKLYDILFLYKRELYLYINLFNNMCNNKDLDIYKRFLFCLNIYKKIKKPILIFKTNNYITTSNEYKIIVKLYINFCKKMFSYIVEKYVQWKNNSLSQMNKFLSSNIITINKQLNFFYVINFDNNFFKTLYEYAYIESIYDFNAPIEILNMYKLKKNLYKYLYELDEIILFYKNFTENTSIIQQKVLIKYFQEFEQKLIYISNNINWLNLNIYHYINDLNNCKNTIQNVHLSLSYSLNSIDKIIFNMQNINVVKYIEWENMNPLNIQPFFNYFEQYRINEIKKAVEKYKEISQILIKIEQIIEKTKNGRSEVMDELYYLYQCKIYKCLSLIIIKGLCTYETLIENDFPKKVLHTYKPCLYIKEDIHSDVFLNNSIQNIFKLISKLLTNLLLSSSEFIRWLDYSCIEVPISLKEDFEFFKTKFSFYQSVSKNKIIIDRIIHIHQLIQNVFQKANKYIYSFLKYDNIINSIVKTQNNFSMHQNITYPLIYYDNILKYITNIQNKIDKENDKKTIQFISLNISFVLNAIKNKLFDSKKFFFNNLHYIFTTLKCSTLSEITKYSGILKTSSNSMDKYENIIKTINKIKAENINIEINIQKTEEIYNMLTIYEDINIKDEEKNKLLLLYPLYLNMLNLAFFNDNLMFTVKKEFYEKTKKRIILFEEKIKSILEKFHSVGPSSENIDLNEGMESLKKYISDFKSLEIEKEEIIKDQILCNMKILLFEKFYLLKNTIKIYNSIYSIYNYYVTRINDFLDIIYYKLNVKDVYKSLKEVKSELLKLQKEQPGAENIEAFKKINEELRKMNITLIIVYLLQNTNMKLANWNEILNLHLKKNNTKDPTAYERSIIVNYKNDNIKSITLYDLHELKIYLYFNDIKYIIYKIKEVEKLEKCLNQIENRWKHESLKLVKFNDYLILDNDNNKNIFKNIKKTFEELHLMRGLNFASDLIPKINNLENKLLFIYELLVLWMLIQEAWIKLERFYNKENFNNLNSFNDEFKNFDQINKTYYEIMKNTKKNLDLYRNCNTKFFYFLKNYYDRLLFLSNKAITILQEKKFNFPDFFFLTEDQLFDLLSNTQIQNLKKYCFIIYEEMSSFNDVDKIIIEIVTTKGNVLVLKNGVKITGIDTYAILKDKIKITLKENIITNLNNYYTTNKIIPIIKNSISVVSNIIIKILLSEEIKNIIQKKSIEYTNQVLNKFIELCNDIIKELKCEKDTNIMKIEQSLSIYLEFVHILKKIIQENIFDENSFFLYYQFLYFLNKNNDHITVKYGNYAFKYNYDILETNNLYVNFLPNNKYIYSICSNIYNSNYNIVSGTNKTSTIKYITSTLGLRTYVIQRNINNIKDYILGSVHLGYALILQNVDEIKVEILSVLTNTFRSIQTCLKNKEKNIYIFNRDVIFNNNFVLFFVTKSPRHNSIPTNLRNLCKETIIYNYQIVELVEILLYVNNFPNTKTLSIQICNFVDYINFVYFNQENDTLNEIINIINLCKKSNSDCKKEELLGQNSFIYYYDKLKNVKQNIIQDLIKKILNIDLTITFDMEDKKNQLKQILQQERIHLKDQLLNEYEKNLYIMKEKLDDQFLSLVFGRPYSGKSTLLKIYNNLYNSNFSFVYLDSLYDSQQNLNEKFIYDLIKKKQKKYNEYTFIMKINYMTPIIYDFLSTKNLLYSNNMNNQINSEKKIKIIIECNNISFLDPYLLKKINKIYINNDFNIYNYFKNQCSKLIDNILDFNIFFELGSDDKKMSINYKNNYDEKKKILLELYDKLKQFYKDFFLPIFSYIEKKKGNNFNIDYFYYNKDNDIKNINMGDIYFTQTSLFHINMDEKMIINNFMDIFKSQILFYLKEREPYNDFTPGQTDTLSNLISHSNKSNILDNTKVNLEKMNTIIKKESSILSPIDESNEEYDLDVLDKSYIENVCISQAERENNIQIEISSKKEISKILTIQNKSIFILISSISILFNNLLIDDEKKLFFSFFKKLIISNGINIDTNLENFIYHIQSNKWLPLNSLFNLQKDTSIDDKNITFYDDEMKKQINSISLLYKGESNICLIGNRKNFKTAILNEIVNRHKKIDHLKIDILKYSNVLSFTMLHEKLIKKNIKKYFHSSVFYICIDDVHINYEKFNNPSIEFLQNLQRKLCYFENKTINIENIKSIISLDFDHIKNNNYYEYISYYHSYFFLNTNKKSLINYFNALTSHSLNNNFKSIHTKMVNYSIDLFWKIHEDISFKTQKENNILFTKESIFLLYQDFFHSKYNFQNEQDIIQTFCENAENMILNRILKKEHKKDIMNIIKNIENKHFPNITRKNTYTYINYYSKNVYEKFDTCFLKEEFIKNLSSYNNLYINAKVFVEFYFNKIVEAYKNISKNINSSMIICRNKKRAIVLLNAIGFILNINSVIINRSYNLENIQDKINYYNILRFKKHIFILINNSNKYDDYFYSLIYKKFPPVLFDKKELFKMYTKTNLIGSDIMWENIKQMMKNNTYVCIVHERRFDMSISNFQNYKKIYNDINIMHLDCWYKEQYIQYCHLFLKNSNDNHFIDNILNNFKKKVILNTLEDDIDKQTKQVVLDKKEKTNVQELFTNSVDHIKKKQNKEDKQIIKNNQKENDTQMDENNLLSNLIEKEPENIEDKTNITETNLIENSQNLGISLYKENGETKANIIIKSQNSEIKSGIFKLKKNVKGQNKANLIPKAKQKTYKMKDDIKNKIITENVTKNKNEDVNLKDKLKFSLRSKIKKTVENISNIKKNILLEKGINRKSNVPISIDSKSILSKGNVKEYDNIENLKSSKKEKINSNATESKNLNFITLIKSKLKINTKTDEKKLTKNKIIAESKNDILKESQTYNKIKNFANNYTKKNKLIKKNKQNDINKENTKRDNDKTNNTEKVSQNETKEYENKTELKKNANSENEKDKIQKMKTKPNHEIKEKGGKIGEGILPNHKINNMDLHSDIEQNNDVHKNDNSEYDLEMNTNYYNDLKNINTKVINELNANNIEIHKYNFYNIIEEQLENIVDVFIQVYYDLKAFLKNEKNLDYIRINKYNFVDSLIMFYILIKNKLNYKNKQLYMFKMGLKKLRSIFKNYQEMNIEIESINSQITQMELDVEKINEDIKNNSKFIIDNEQKFNANKQILNIITNDIDELIENKNESEKQIEEEYINIIFKIQNVQDNEIKNILKINTPTMTDIYISIMINTLIRNSYLNDNNDNWNYFKAFISKDKFSEFFFNFKKENVTDKQIKRIKEYMAKEEIVYSVTKINNQNNLLTHLFHYLNFILKYKEYYKNVCIINKNLDDKKVKKEQYEAENQKLLEQMHDMKMTIVNDKNKINEKNEMIEDLKKKIYIINKSYQPILEIKTFLEKIEKKYCYTIKQIENNYKYLVSEILIFSFFLNYSSSFNYKYRSFLLNKWKQIIKQNNILIKDNIKIETIYSCDTIVPLFLSENFPRHIFYIQNALISMNHFRWPLLLDPQNVGIDWIKKSYRSNLVVHNFDENLNKHLDMCIIYGKTLIISFFNFQNLYIYDKKNDENSNCDLCESEKFKQISSNILYKQNFLKFKLKNKQILINSNYSIIEPVIERNVYLMNGKYYINIGKKKLEYNNQFRLFLVSDTKDRFFEDIEDYANIIDFEIEKNLIVNKIINVILKHEDEKKLINFDTKIRNYYETKQTLKFLDDGMVIEMCTFNRKINSNNNSNNNLINIINNNILKKIEIKKMMKEYKNEINKIKASSENVKFLGYRFYTIYKILQKHSKIKSIYNFNFNYLLNILNNLIKNINKKMLICNFNQLIKKFTHVSFLFLLNTIDTKDKLYFCFIFYTSLIFEEIKLANPNKSIEIEIKKYYSLFSKIKYIQNQTIESNYLDEIEWLSIRKKQQLLYLQKKLKFFSSIIQDMKINPIKYFNWYKAKKPEENIFFLKSEKLDKVENSEHSDQAEQLKKLEIIMFMHVMRKDRLYYYIYSLIANYLDIQENFTSNFNFYRDLNYIDTKTFLYINQPNEIHNITLSKYNNIKTISVGNNFNNYIQILIETSMQNGKKLLLENINLINFNIEKLYEIYNTQKIHSNFQLHLTTDKSAPISVINKSIKIYAYHNENLKSLLNKIFSYVHSIYKDKLKNNFINSFLFSLSFFHTILMCRSNYQEYSFDHFYKFDTKDFQTTFDSILYYFDSIQLNNHYEDPQNDTYNNFHTNMKVGPLPEVNQINWDFVKKIILNVYGNKASYVDRKIIKSYILEYFNEYSFNERNEFIYSTDDNYHYKFVLNKSIKEYITMIKNYPHFNTCEAYGMKIEADKKKHEKFNSQMIKNIEKINSDEVLVCKPQNASCIDIFKKSETNNSENFGNNCDEDCNNNDTHQNDTFFNLESDYYSSSLINTDIEEDEKGENEKIRKPDTFTYEQNNYKNKESITKGMSNNEYISKISNKYDTVSNYEQTIKNKNTLSDNKRMDTKLNFLNNIKKINKFYELIKKLKLIFKHNISINTEWRTKCITPIQACCINETTNFINITNGMFSDLIKIEKQLNKNNTKKKEINIEIKLIMDALSSNKMPIKWNNLFNQKFKIIDNFIIYFENVKEQLYFWNITGELSFYNIQCLFYPSKFFNALLIKYSIIHKRKLEDCIFITKINNNYEINKKNENVNSQKQLYYSSDEEDTLFSTQINYANYINYNIDNYIPIDILGLSTLNDNFECLGIKSKNNKKYDEVPILSLQIIEKKEKNILMDKKIPLYQYKYNGKLKKNTNKFITNLYFKSEKHKSFIYINKIYLFIYN</sequence>
<dbReference type="PANTHER" id="PTHR10676">
    <property type="entry name" value="DYNEIN HEAVY CHAIN FAMILY PROTEIN"/>
    <property type="match status" value="1"/>
</dbReference>
<dbReference type="Proteomes" id="UP000515308">
    <property type="component" value="Chromosome PVLDE_06"/>
</dbReference>
<feature type="compositionally biased region" description="Basic and acidic residues" evidence="2">
    <location>
        <begin position="3661"/>
        <end position="3679"/>
    </location>
</feature>
<dbReference type="GO" id="GO:0060294">
    <property type="term" value="P:cilium movement involved in cell motility"/>
    <property type="evidence" value="ECO:0007669"/>
    <property type="project" value="TreeGrafter"/>
</dbReference>
<evidence type="ECO:0000259" key="4">
    <source>
        <dbReference type="Pfam" id="PF18198"/>
    </source>
</evidence>
<dbReference type="InterPro" id="IPR026983">
    <property type="entry name" value="DHC"/>
</dbReference>
<dbReference type="GO" id="GO:0097729">
    <property type="term" value="C:9+2 motile cilium"/>
    <property type="evidence" value="ECO:0007669"/>
    <property type="project" value="TreeGrafter"/>
</dbReference>
<organism evidence="5 6">
    <name type="scientific">Plasmodium vinckei lentum</name>
    <dbReference type="NCBI Taxonomy" id="138297"/>
    <lineage>
        <taxon>Eukaryota</taxon>
        <taxon>Sar</taxon>
        <taxon>Alveolata</taxon>
        <taxon>Apicomplexa</taxon>
        <taxon>Aconoidasida</taxon>
        <taxon>Haemosporida</taxon>
        <taxon>Plasmodiidae</taxon>
        <taxon>Plasmodium</taxon>
        <taxon>Plasmodium (Vinckeia)</taxon>
    </lineage>
</organism>
<name>A0A6V7RXX4_PLAVN</name>
<dbReference type="GO" id="GO:0045505">
    <property type="term" value="F:dynein intermediate chain binding"/>
    <property type="evidence" value="ECO:0007669"/>
    <property type="project" value="InterPro"/>
</dbReference>
<evidence type="ECO:0000256" key="1">
    <source>
        <dbReference type="SAM" id="Coils"/>
    </source>
</evidence>
<evidence type="ECO:0000313" key="6">
    <source>
        <dbReference type="Proteomes" id="UP000515308"/>
    </source>
</evidence>
<feature type="region of interest" description="Disordered" evidence="2">
    <location>
        <begin position="72"/>
        <end position="168"/>
    </location>
</feature>
<dbReference type="Gene3D" id="3.40.50.300">
    <property type="entry name" value="P-loop containing nucleotide triphosphate hydrolases"/>
    <property type="match status" value="3"/>
</dbReference>
<dbReference type="GO" id="GO:0008569">
    <property type="term" value="F:minus-end-directed microtubule motor activity"/>
    <property type="evidence" value="ECO:0007669"/>
    <property type="project" value="InterPro"/>
</dbReference>
<dbReference type="InterPro" id="IPR004273">
    <property type="entry name" value="Dynein_heavy_D6_P-loop"/>
</dbReference>
<feature type="compositionally biased region" description="Basic and acidic residues" evidence="2">
    <location>
        <begin position="3687"/>
        <end position="3727"/>
    </location>
</feature>
<gene>
    <name evidence="5" type="ORF">PVLDE_0600270</name>
</gene>
<dbReference type="Pfam" id="PF03028">
    <property type="entry name" value="Dynein_heavy"/>
    <property type="match status" value="1"/>
</dbReference>
<dbReference type="GO" id="GO:0051959">
    <property type="term" value="F:dynein light intermediate chain binding"/>
    <property type="evidence" value="ECO:0007669"/>
    <property type="project" value="InterPro"/>
</dbReference>
<dbReference type="EMBL" id="LR865368">
    <property type="protein sequence ID" value="CAD2087708.1"/>
    <property type="molecule type" value="Genomic_DNA"/>
</dbReference>
<evidence type="ECO:0000256" key="2">
    <source>
        <dbReference type="SAM" id="MobiDB-lite"/>
    </source>
</evidence>
<feature type="compositionally biased region" description="Polar residues" evidence="2">
    <location>
        <begin position="134"/>
        <end position="144"/>
    </location>
</feature>
<dbReference type="InterPro" id="IPR027417">
    <property type="entry name" value="P-loop_NTPase"/>
</dbReference>